<dbReference type="EMBL" id="CAUJNA010000547">
    <property type="protein sequence ID" value="CAJ1378478.1"/>
    <property type="molecule type" value="Genomic_DNA"/>
</dbReference>
<accession>A0AA36MSE5</accession>
<proteinExistence type="predicted"/>
<evidence type="ECO:0000313" key="2">
    <source>
        <dbReference type="EMBL" id="CAJ1378478.1"/>
    </source>
</evidence>
<gene>
    <name evidence="2" type="ORF">EVOR1521_LOCUS7015</name>
</gene>
<protein>
    <submittedName>
        <fullName evidence="2">Uncharacterized protein</fullName>
    </submittedName>
</protein>
<organism evidence="2 3">
    <name type="scientific">Effrenium voratum</name>
    <dbReference type="NCBI Taxonomy" id="2562239"/>
    <lineage>
        <taxon>Eukaryota</taxon>
        <taxon>Sar</taxon>
        <taxon>Alveolata</taxon>
        <taxon>Dinophyceae</taxon>
        <taxon>Suessiales</taxon>
        <taxon>Symbiodiniaceae</taxon>
        <taxon>Effrenium</taxon>
    </lineage>
</organism>
<feature type="region of interest" description="Disordered" evidence="1">
    <location>
        <begin position="710"/>
        <end position="731"/>
    </location>
</feature>
<feature type="compositionally biased region" description="Basic residues" evidence="1">
    <location>
        <begin position="722"/>
        <end position="731"/>
    </location>
</feature>
<comment type="caution">
    <text evidence="2">The sequence shown here is derived from an EMBL/GenBank/DDBJ whole genome shotgun (WGS) entry which is preliminary data.</text>
</comment>
<evidence type="ECO:0000256" key="1">
    <source>
        <dbReference type="SAM" id="MobiDB-lite"/>
    </source>
</evidence>
<name>A0AA36MSE5_9DINO</name>
<sequence>MFSFIFGSSVDGPGPPTIQEGHQTVDVIIDGERLQVDVDVLAEVSGLFLQIQSTNAKECPLLDFPGGLERFTGIVRFLVDGTALVVSEDTVLDLLESTWLLECPRVLDEVQSFAVSTSSRRRAEILEHVLPYTAASSPDSEHEAKEKSKSDSLGSWSEHGVSSSEMASSACKQFLRLFHFETLMWQTMERVALTLAQSLDSNDFVLGPRLATGSLRVCSELLRVQRQREAEAGFVTSAMQPVSALWKNLMDKPLRARVSWDSHFFALRCMRRRLAAAAPSHVLQTQAEMAGELKEDEEAHADLPAELCETAQDSTLIVFGELVMYVDEDRLFPNWSALLIRTLLLLDPSDERARKTFKSMFSKSELVQKLAWSHPAPVSPTWLADVVSHADASKALLKVLGRFREMAAAELADIIEHVLLSKFLGWEHCQQTILASELVDDLVGACLDAGRKANEADAKGRCPAHWAGPVLWRLEFLGRRLFEVSFVFQEGFLPAGAAEADKLLVRRMAMEDDLCMPQPQVVELHGSCLWDEGLLTIPLLRPTMMEGRAALDKPILHFGRHVIMRHLWHKHAEYCDVPRLKGLWDLAAWSLCEDAALIRQALEYLKGTYRDLCRPGPWTPEHEEDVFQMFLALDMSLLPIQALQSPWVPAQVQCVRLLVQQQPADQFHEELQQEVSRAMEHLQTIHYQCSKLTDKLNVVEQRTVMNKSQISDASTALEEHQRRKRAKDPKP</sequence>
<keyword evidence="3" id="KW-1185">Reference proteome</keyword>
<feature type="region of interest" description="Disordered" evidence="1">
    <location>
        <begin position="134"/>
        <end position="156"/>
    </location>
</feature>
<evidence type="ECO:0000313" key="3">
    <source>
        <dbReference type="Proteomes" id="UP001178507"/>
    </source>
</evidence>
<dbReference type="AlphaFoldDB" id="A0AA36MSE5"/>
<reference evidence="2" key="1">
    <citation type="submission" date="2023-08" db="EMBL/GenBank/DDBJ databases">
        <authorList>
            <person name="Chen Y."/>
            <person name="Shah S."/>
            <person name="Dougan E. K."/>
            <person name="Thang M."/>
            <person name="Chan C."/>
        </authorList>
    </citation>
    <scope>NUCLEOTIDE SEQUENCE</scope>
</reference>
<dbReference type="Proteomes" id="UP001178507">
    <property type="component" value="Unassembled WGS sequence"/>
</dbReference>
<feature type="compositionally biased region" description="Basic and acidic residues" evidence="1">
    <location>
        <begin position="139"/>
        <end position="150"/>
    </location>
</feature>